<accession>A0A6I8LY22</accession>
<dbReference type="InterPro" id="IPR001647">
    <property type="entry name" value="HTH_TetR"/>
</dbReference>
<dbReference type="SUPFAM" id="SSF46689">
    <property type="entry name" value="Homeodomain-like"/>
    <property type="match status" value="1"/>
</dbReference>
<dbReference type="PANTHER" id="PTHR30055">
    <property type="entry name" value="HTH-TYPE TRANSCRIPTIONAL REGULATOR RUTR"/>
    <property type="match status" value="1"/>
</dbReference>
<keyword evidence="5" id="KW-1185">Reference proteome</keyword>
<name>A0A6I8LY22_9PSEU</name>
<dbReference type="AlphaFoldDB" id="A0A6I8LY22"/>
<gene>
    <name evidence="4" type="ORF">AA23TX_05536</name>
</gene>
<dbReference type="InterPro" id="IPR036271">
    <property type="entry name" value="Tet_transcr_reg_TetR-rel_C_sf"/>
</dbReference>
<dbReference type="InterPro" id="IPR009057">
    <property type="entry name" value="Homeodomain-like_sf"/>
</dbReference>
<evidence type="ECO:0000256" key="1">
    <source>
        <dbReference type="ARBA" id="ARBA00023125"/>
    </source>
</evidence>
<dbReference type="PRINTS" id="PR00455">
    <property type="entry name" value="HTHTETR"/>
</dbReference>
<dbReference type="PANTHER" id="PTHR30055:SF200">
    <property type="entry name" value="HTH-TYPE TRANSCRIPTIONAL REPRESSOR BDCR"/>
    <property type="match status" value="1"/>
</dbReference>
<dbReference type="PROSITE" id="PS50977">
    <property type="entry name" value="HTH_TETR_2"/>
    <property type="match status" value="1"/>
</dbReference>
<dbReference type="Pfam" id="PF00440">
    <property type="entry name" value="TetR_N"/>
    <property type="match status" value="1"/>
</dbReference>
<dbReference type="SUPFAM" id="SSF48498">
    <property type="entry name" value="Tetracyclin repressor-like, C-terminal domain"/>
    <property type="match status" value="1"/>
</dbReference>
<dbReference type="InterPro" id="IPR050109">
    <property type="entry name" value="HTH-type_TetR-like_transc_reg"/>
</dbReference>
<dbReference type="EMBL" id="CABVGP010000002">
    <property type="protein sequence ID" value="VVJ20515.1"/>
    <property type="molecule type" value="Genomic_DNA"/>
</dbReference>
<keyword evidence="1 2" id="KW-0238">DNA-binding</keyword>
<sequence>MPTPDARERILGTATRLFDRHGVHAVGLQRIIDECGCGKNLLYMCFASKDDLVVAYLRRCATRWDALLDGAKAAADIPERQLVELVRAAGVRATEPGARGCALRATLAEFPEWRHPAHRVAVEYLVRARAQLRDLAAETSAADPERLAARVLLIIDGLYANGPIFGDDAAKAAVAFAQDVVEAETSAEPAKGR</sequence>
<evidence type="ECO:0000313" key="5">
    <source>
        <dbReference type="Proteomes" id="UP000399805"/>
    </source>
</evidence>
<dbReference type="Gene3D" id="1.10.357.10">
    <property type="entry name" value="Tetracycline Repressor, domain 2"/>
    <property type="match status" value="1"/>
</dbReference>
<reference evidence="4 5" key="1">
    <citation type="submission" date="2019-09" db="EMBL/GenBank/DDBJ databases">
        <authorList>
            <person name="Leyn A S."/>
        </authorList>
    </citation>
    <scope>NUCLEOTIDE SEQUENCE [LARGE SCALE GENOMIC DNA]</scope>
    <source>
        <strain evidence="4">AA231_1</strain>
    </source>
</reference>
<feature type="domain" description="HTH tetR-type" evidence="3">
    <location>
        <begin position="4"/>
        <end position="64"/>
    </location>
</feature>
<dbReference type="GO" id="GO:0000976">
    <property type="term" value="F:transcription cis-regulatory region binding"/>
    <property type="evidence" value="ECO:0007669"/>
    <property type="project" value="TreeGrafter"/>
</dbReference>
<organism evidence="4 5">
    <name type="scientific">Amycolatopsis camponoti</name>
    <dbReference type="NCBI Taxonomy" id="2606593"/>
    <lineage>
        <taxon>Bacteria</taxon>
        <taxon>Bacillati</taxon>
        <taxon>Actinomycetota</taxon>
        <taxon>Actinomycetes</taxon>
        <taxon>Pseudonocardiales</taxon>
        <taxon>Pseudonocardiaceae</taxon>
        <taxon>Amycolatopsis</taxon>
    </lineage>
</organism>
<evidence type="ECO:0000313" key="4">
    <source>
        <dbReference type="EMBL" id="VVJ20515.1"/>
    </source>
</evidence>
<dbReference type="RefSeq" id="WP_155545605.1">
    <property type="nucleotide sequence ID" value="NZ_CABVGP010000002.1"/>
</dbReference>
<protein>
    <submittedName>
        <fullName evidence="4">Transcriptional regulator</fullName>
    </submittedName>
</protein>
<evidence type="ECO:0000259" key="3">
    <source>
        <dbReference type="PROSITE" id="PS50977"/>
    </source>
</evidence>
<feature type="DNA-binding region" description="H-T-H motif" evidence="2">
    <location>
        <begin position="27"/>
        <end position="46"/>
    </location>
</feature>
<proteinExistence type="predicted"/>
<evidence type="ECO:0000256" key="2">
    <source>
        <dbReference type="PROSITE-ProRule" id="PRU00335"/>
    </source>
</evidence>
<dbReference type="GO" id="GO:0003700">
    <property type="term" value="F:DNA-binding transcription factor activity"/>
    <property type="evidence" value="ECO:0007669"/>
    <property type="project" value="TreeGrafter"/>
</dbReference>
<dbReference type="Proteomes" id="UP000399805">
    <property type="component" value="Unassembled WGS sequence"/>
</dbReference>